<dbReference type="AlphaFoldDB" id="A0A238JL22"/>
<keyword evidence="1" id="KW-0812">Transmembrane</keyword>
<proteinExistence type="predicted"/>
<keyword evidence="1" id="KW-1133">Transmembrane helix</keyword>
<organism evidence="2 3">
    <name type="scientific">Actibacterium lipolyticum</name>
    <dbReference type="NCBI Taxonomy" id="1524263"/>
    <lineage>
        <taxon>Bacteria</taxon>
        <taxon>Pseudomonadati</taxon>
        <taxon>Pseudomonadota</taxon>
        <taxon>Alphaproteobacteria</taxon>
        <taxon>Rhodobacterales</taxon>
        <taxon>Roseobacteraceae</taxon>
        <taxon>Actibacterium</taxon>
    </lineage>
</organism>
<accession>A0A238JL22</accession>
<keyword evidence="3" id="KW-1185">Reference proteome</keyword>
<protein>
    <submittedName>
        <fullName evidence="2">Uncharacterized protein</fullName>
    </submittedName>
</protein>
<dbReference type="Proteomes" id="UP000202922">
    <property type="component" value="Unassembled WGS sequence"/>
</dbReference>
<evidence type="ECO:0000313" key="2">
    <source>
        <dbReference type="EMBL" id="SMX30887.1"/>
    </source>
</evidence>
<name>A0A238JL22_9RHOB</name>
<keyword evidence="1" id="KW-0472">Membrane</keyword>
<evidence type="ECO:0000256" key="1">
    <source>
        <dbReference type="SAM" id="Phobius"/>
    </source>
</evidence>
<feature type="transmembrane region" description="Helical" evidence="1">
    <location>
        <begin position="6"/>
        <end position="39"/>
    </location>
</feature>
<reference evidence="3" key="1">
    <citation type="submission" date="2017-05" db="EMBL/GenBank/DDBJ databases">
        <authorList>
            <person name="Rodrigo-Torres L."/>
            <person name="Arahal R. D."/>
            <person name="Lucena T."/>
        </authorList>
    </citation>
    <scope>NUCLEOTIDE SEQUENCE [LARGE SCALE GENOMIC DNA]</scope>
    <source>
        <strain evidence="3">CECT 8621</strain>
    </source>
</reference>
<evidence type="ECO:0000313" key="3">
    <source>
        <dbReference type="Proteomes" id="UP000202922"/>
    </source>
</evidence>
<sequence length="82" mass="9521">MIRRILLFPILAYFALAVFVASVVVLLVTSIFVSIRFVLELFRPQRDPESRQAAAYRGTFPEQPVFRKLKRGQSYLFKGQSR</sequence>
<gene>
    <name evidence="2" type="ORF">COL8621_00170</name>
</gene>
<dbReference type="EMBL" id="FXYE01000001">
    <property type="protein sequence ID" value="SMX30887.1"/>
    <property type="molecule type" value="Genomic_DNA"/>
</dbReference>